<comment type="caution">
    <text evidence="1">The sequence shown here is derived from an EMBL/GenBank/DDBJ whole genome shotgun (WGS) entry which is preliminary data.</text>
</comment>
<sequence length="30" mass="3204">MRGAAMKLGQLISMDAGDFLPEELAVILGR</sequence>
<proteinExistence type="predicted"/>
<name>A0A1B6NXC5_9ZZZZ</name>
<reference evidence="1" key="1">
    <citation type="submission" date="2013-11" db="EMBL/GenBank/DDBJ databases">
        <title>Microbial diversity, functional groups and degradation webs in Northern and Southern Mediterranean and Red Sea marine crude oil polluted sites.</title>
        <authorList>
            <person name="Daffonchio D."/>
            <person name="Mapelli F."/>
            <person name="Ferrer M."/>
            <person name="Richter M."/>
            <person name="Cherif A."/>
            <person name="Malkawi H.I."/>
            <person name="Yakimov M.M."/>
            <person name="Abdel-Fattah Y.R."/>
            <person name="Blaghen M."/>
            <person name="Golyshin P.N."/>
            <person name="Kalogerakis N."/>
            <person name="Boon N."/>
            <person name="Magagnini M."/>
            <person name="Fava F."/>
        </authorList>
    </citation>
    <scope>NUCLEOTIDE SEQUENCE</scope>
</reference>
<evidence type="ECO:0000313" key="1">
    <source>
        <dbReference type="EMBL" id="KTF08094.1"/>
    </source>
</evidence>
<dbReference type="AlphaFoldDB" id="A0A1B6NXC5"/>
<organism evidence="1">
    <name type="scientific">marine sediment metagenome</name>
    <dbReference type="NCBI Taxonomy" id="412755"/>
    <lineage>
        <taxon>unclassified sequences</taxon>
        <taxon>metagenomes</taxon>
        <taxon>ecological metagenomes</taxon>
    </lineage>
</organism>
<feature type="non-terminal residue" evidence="1">
    <location>
        <position position="30"/>
    </location>
</feature>
<dbReference type="EMBL" id="AYSL01000159">
    <property type="protein sequence ID" value="KTF08094.1"/>
    <property type="molecule type" value="Genomic_DNA"/>
</dbReference>
<accession>A0A1B6NXC5</accession>
<protein>
    <submittedName>
        <fullName evidence="1">Uncharacterized protein</fullName>
    </submittedName>
</protein>
<gene>
    <name evidence="1" type="ORF">MGSAQ_000406</name>
</gene>